<organism evidence="2">
    <name type="scientific">Tanacetum cinerariifolium</name>
    <name type="common">Dalmatian daisy</name>
    <name type="synonym">Chrysanthemum cinerariifolium</name>
    <dbReference type="NCBI Taxonomy" id="118510"/>
    <lineage>
        <taxon>Eukaryota</taxon>
        <taxon>Viridiplantae</taxon>
        <taxon>Streptophyta</taxon>
        <taxon>Embryophyta</taxon>
        <taxon>Tracheophyta</taxon>
        <taxon>Spermatophyta</taxon>
        <taxon>Magnoliopsida</taxon>
        <taxon>eudicotyledons</taxon>
        <taxon>Gunneridae</taxon>
        <taxon>Pentapetalae</taxon>
        <taxon>asterids</taxon>
        <taxon>campanulids</taxon>
        <taxon>Asterales</taxon>
        <taxon>Asteraceae</taxon>
        <taxon>Asteroideae</taxon>
        <taxon>Anthemideae</taxon>
        <taxon>Anthemidinae</taxon>
        <taxon>Tanacetum</taxon>
    </lineage>
</organism>
<feature type="region of interest" description="Disordered" evidence="1">
    <location>
        <begin position="163"/>
        <end position="182"/>
    </location>
</feature>
<feature type="compositionally biased region" description="Basic and acidic residues" evidence="1">
    <location>
        <begin position="105"/>
        <end position="114"/>
    </location>
</feature>
<feature type="compositionally biased region" description="Basic and acidic residues" evidence="1">
    <location>
        <begin position="78"/>
        <end position="89"/>
    </location>
</feature>
<name>A0A699R6Z8_TANCI</name>
<gene>
    <name evidence="2" type="ORF">Tci_854030</name>
</gene>
<protein>
    <submittedName>
        <fullName evidence="2">Uncharacterized protein</fullName>
    </submittedName>
</protein>
<feature type="non-terminal residue" evidence="2">
    <location>
        <position position="275"/>
    </location>
</feature>
<reference evidence="2" key="1">
    <citation type="journal article" date="2019" name="Sci. Rep.">
        <title>Draft genome of Tanacetum cinerariifolium, the natural source of mosquito coil.</title>
        <authorList>
            <person name="Yamashiro T."/>
            <person name="Shiraishi A."/>
            <person name="Satake H."/>
            <person name="Nakayama K."/>
        </authorList>
    </citation>
    <scope>NUCLEOTIDE SEQUENCE</scope>
</reference>
<evidence type="ECO:0000256" key="1">
    <source>
        <dbReference type="SAM" id="MobiDB-lite"/>
    </source>
</evidence>
<feature type="region of interest" description="Disordered" evidence="1">
    <location>
        <begin position="68"/>
        <end position="152"/>
    </location>
</feature>
<proteinExistence type="predicted"/>
<dbReference type="AlphaFoldDB" id="A0A699R6Z8"/>
<dbReference type="EMBL" id="BKCJ011082562">
    <property type="protein sequence ID" value="GFC82060.1"/>
    <property type="molecule type" value="Genomic_DNA"/>
</dbReference>
<evidence type="ECO:0000313" key="2">
    <source>
        <dbReference type="EMBL" id="GFC82060.1"/>
    </source>
</evidence>
<comment type="caution">
    <text evidence="2">The sequence shown here is derived from an EMBL/GenBank/DDBJ whole genome shotgun (WGS) entry which is preliminary data.</text>
</comment>
<feature type="non-terminal residue" evidence="2">
    <location>
        <position position="1"/>
    </location>
</feature>
<accession>A0A699R6Z8</accession>
<sequence length="275" mass="31476">QKLILQPVTHRQLLVELFKVFARLRHDLRLTLAHGVDAIGQRQRQQRNFHHGADLAGVHRPEIVRQMPQQHGGVNHATDQERRPGKDEIPCNPPPFQPGSDADQENDRRKDQYQCRDQAQRNSVIGGERQNHDPRRARHHQPQWAVHPETQPGRLQEFAGELTGEQDRGGNQKRRGRVGPPWIIRPQKFDPRAIDRYLIQTEAGDIEDVIKVAGVPHAQVDEQVVDQHYRQDAVNHPENVQPRRLLLDVRVAGPQIERCLNGAMTLDAHVRGLAL</sequence>